<sequence length="130" mass="14950">MKRDLGLVRKILFEAEKSEERFFEIGSWEWADHDMRYRELKSDLSGDVLFHLDLMEQGGLIRKSACEHTDFQFWEITWAGYEFLDAVRDEGFWNRLQTEAKARGVALTVDGALAAFRGLASTVLSVSQAN</sequence>
<comment type="caution">
    <text evidence="1">The sequence shown here is derived from an EMBL/GenBank/DDBJ whole genome shotgun (WGS) entry which is preliminary data.</text>
</comment>
<evidence type="ECO:0000313" key="2">
    <source>
        <dbReference type="Proteomes" id="UP000813672"/>
    </source>
</evidence>
<accession>A0A9Q3ZNP1</accession>
<dbReference type="EMBL" id="JAGQAF010000012">
    <property type="protein sequence ID" value="MCE8539368.1"/>
    <property type="molecule type" value="Genomic_DNA"/>
</dbReference>
<dbReference type="Pfam" id="PF10711">
    <property type="entry name" value="DUF2513"/>
    <property type="match status" value="1"/>
</dbReference>
<dbReference type="Proteomes" id="UP000813672">
    <property type="component" value="Unassembled WGS sequence"/>
</dbReference>
<reference evidence="1" key="1">
    <citation type="journal article" date="2021" name="Environ. Microbiol.">
        <title>Cryptic niche differentiation of novel sediment ecotypes of Rugeria pomeroyi correlates with nitrate respiration.</title>
        <authorList>
            <person name="Lin X."/>
            <person name="McNichol J."/>
            <person name="Chu X."/>
            <person name="Qian Y."/>
            <person name="Luo H."/>
        </authorList>
    </citation>
    <scope>NUCLEOTIDE SEQUENCE</scope>
    <source>
        <strain evidence="1">SZCCDBB064</strain>
    </source>
</reference>
<name>A0A9Q3ZNP1_9RHOB</name>
<evidence type="ECO:0000313" key="1">
    <source>
        <dbReference type="EMBL" id="MCE8539368.1"/>
    </source>
</evidence>
<dbReference type="AlphaFoldDB" id="A0A9Q3ZNP1"/>
<dbReference type="InterPro" id="IPR019650">
    <property type="entry name" value="DUF2513"/>
</dbReference>
<dbReference type="RefSeq" id="WP_234221346.1">
    <property type="nucleotide sequence ID" value="NZ_JAGQAF010000012.1"/>
</dbReference>
<proteinExistence type="predicted"/>
<gene>
    <name evidence="1" type="ORF">KBY27_18075</name>
</gene>
<organism evidence="1 2">
    <name type="scientific">Ruegeria pomeroyi</name>
    <dbReference type="NCBI Taxonomy" id="89184"/>
    <lineage>
        <taxon>Bacteria</taxon>
        <taxon>Pseudomonadati</taxon>
        <taxon>Pseudomonadota</taxon>
        <taxon>Alphaproteobacteria</taxon>
        <taxon>Rhodobacterales</taxon>
        <taxon>Roseobacteraceae</taxon>
        <taxon>Ruegeria</taxon>
    </lineage>
</organism>
<protein>
    <submittedName>
        <fullName evidence="1">DUF2513 domain-containing protein</fullName>
    </submittedName>
</protein>